<dbReference type="PANTHER" id="PTHR43709">
    <property type="entry name" value="ACONITATE ISOMERASE-RELATED"/>
    <property type="match status" value="1"/>
</dbReference>
<name>A0AAD9L6M4_PAPLA</name>
<accession>A0AAD9L6M4</accession>
<dbReference type="Gene3D" id="3.10.310.10">
    <property type="entry name" value="Diaminopimelate Epimerase, Chain A, domain 1"/>
    <property type="match status" value="2"/>
</dbReference>
<comment type="caution">
    <text evidence="4">The sequence shown here is derived from an EMBL/GenBank/DDBJ whole genome shotgun (WGS) entry which is preliminary data.</text>
</comment>
<dbReference type="PANTHER" id="PTHR43709:SF2">
    <property type="entry name" value="DUF453 DOMAIN PROTEIN (AFU_ORTHOLOGUE AFUA_6G00360)"/>
    <property type="match status" value="1"/>
</dbReference>
<dbReference type="Pfam" id="PF04303">
    <property type="entry name" value="PrpF"/>
    <property type="match status" value="1"/>
</dbReference>
<keyword evidence="5" id="KW-1185">Reference proteome</keyword>
<evidence type="ECO:0000313" key="5">
    <source>
        <dbReference type="Proteomes" id="UP001182556"/>
    </source>
</evidence>
<evidence type="ECO:0000313" key="4">
    <source>
        <dbReference type="EMBL" id="KAK1924534.1"/>
    </source>
</evidence>
<feature type="region of interest" description="Disordered" evidence="3">
    <location>
        <begin position="1"/>
        <end position="42"/>
    </location>
</feature>
<evidence type="ECO:0000256" key="2">
    <source>
        <dbReference type="ARBA" id="ARBA00023235"/>
    </source>
</evidence>
<keyword evidence="2" id="KW-0413">Isomerase</keyword>
<dbReference type="AlphaFoldDB" id="A0AAD9L6M4"/>
<dbReference type="EMBL" id="JAODAN010000005">
    <property type="protein sequence ID" value="KAK1924534.1"/>
    <property type="molecule type" value="Genomic_DNA"/>
</dbReference>
<gene>
    <name evidence="4" type="ORF">DB88DRAFT_490787</name>
</gene>
<dbReference type="GO" id="GO:0016853">
    <property type="term" value="F:isomerase activity"/>
    <property type="evidence" value="ECO:0007669"/>
    <property type="project" value="UniProtKB-KW"/>
</dbReference>
<comment type="similarity">
    <text evidence="1">Belongs to the PrpF family.</text>
</comment>
<organism evidence="4 5">
    <name type="scientific">Papiliotrema laurentii</name>
    <name type="common">Cryptococcus laurentii</name>
    <dbReference type="NCBI Taxonomy" id="5418"/>
    <lineage>
        <taxon>Eukaryota</taxon>
        <taxon>Fungi</taxon>
        <taxon>Dikarya</taxon>
        <taxon>Basidiomycota</taxon>
        <taxon>Agaricomycotina</taxon>
        <taxon>Tremellomycetes</taxon>
        <taxon>Tremellales</taxon>
        <taxon>Rhynchogastremaceae</taxon>
        <taxon>Papiliotrema</taxon>
    </lineage>
</organism>
<sequence>MTLSSEQLLQPEPFRAPLTPPHSVDSPSDSERDETGPSPRRLRVRCTVMRAGTSKGLFFRQEDLPEDRLLWDPILLAAMGSPDPNGRQLNGMGGGQSTQSKVAIVSVSEHPDADVDYLFAQIPIDGDKVDYSGNCGNMASGVGPFAVEENLFPVMKAHRHFVSVRIRNVNTDRIIRSTFEVNGYLPVENGGMKLDGVGGSGAPVRLDFLDPAGSMTGRLLPTGQAIDLVTLPPSTPLGRPRTFRVSCVDAANPFVFVHRDELGLTGGESLDQLASVTSTLMEIRAHAAVKMGLSPSPEAAALVMGTPKIAIVGPPCRYTALSGKTVEPEEQDLWLRAYSMGRPHPAIQMTGAVCVGSSTSIPGTLAYESFSQSRLAGGKTLEGPVIIGHGSGTMAVEGLSHVGVQGQIVVECGTVYRTARRLMEGMVLCYV</sequence>
<dbReference type="Proteomes" id="UP001182556">
    <property type="component" value="Unassembled WGS sequence"/>
</dbReference>
<dbReference type="InterPro" id="IPR007400">
    <property type="entry name" value="PrpF-like"/>
</dbReference>
<reference evidence="4" key="1">
    <citation type="submission" date="2023-02" db="EMBL/GenBank/DDBJ databases">
        <title>Identification and recombinant expression of a fungal hydrolase from Papiliotrema laurentii that hydrolyzes apple cutin and clears colloidal polyester polyurethane.</title>
        <authorList>
            <consortium name="DOE Joint Genome Institute"/>
            <person name="Roman V.A."/>
            <person name="Bojanowski C."/>
            <person name="Crable B.R."/>
            <person name="Wagner D.N."/>
            <person name="Hung C.S."/>
            <person name="Nadeau L.J."/>
            <person name="Schratz L."/>
            <person name="Haridas S."/>
            <person name="Pangilinan J."/>
            <person name="Lipzen A."/>
            <person name="Na H."/>
            <person name="Yan M."/>
            <person name="Ng V."/>
            <person name="Grigoriev I.V."/>
            <person name="Spatafora J.W."/>
            <person name="Barlow D."/>
            <person name="Biffinger J."/>
            <person name="Kelley-Loughnane N."/>
            <person name="Varaljay V.A."/>
            <person name="Crookes-Goodson W.J."/>
        </authorList>
    </citation>
    <scope>NUCLEOTIDE SEQUENCE</scope>
    <source>
        <strain evidence="4">5307AH</strain>
    </source>
</reference>
<dbReference type="SUPFAM" id="SSF54506">
    <property type="entry name" value="Diaminopimelate epimerase-like"/>
    <property type="match status" value="2"/>
</dbReference>
<proteinExistence type="inferred from homology"/>
<evidence type="ECO:0000256" key="3">
    <source>
        <dbReference type="SAM" id="MobiDB-lite"/>
    </source>
</evidence>
<protein>
    <submittedName>
        <fullName evidence="4">PrpF protein</fullName>
    </submittedName>
</protein>
<evidence type="ECO:0000256" key="1">
    <source>
        <dbReference type="ARBA" id="ARBA00007673"/>
    </source>
</evidence>